<dbReference type="SUPFAM" id="SSF53474">
    <property type="entry name" value="alpha/beta-Hydrolases"/>
    <property type="match status" value="1"/>
</dbReference>
<name>A0ABY4RB11_9GAMM</name>
<dbReference type="Pfam" id="PF00353">
    <property type="entry name" value="HemolysinCabind"/>
    <property type="match status" value="2"/>
</dbReference>
<evidence type="ECO:0000313" key="3">
    <source>
        <dbReference type="Proteomes" id="UP001056635"/>
    </source>
</evidence>
<protein>
    <submittedName>
        <fullName evidence="2">Lipase</fullName>
    </submittedName>
</protein>
<sequence length="583" mass="63295">MGIFDYKQQENKSLINDALILNAYSTELSGFSLGESYEEMAGKAGWKLLNAETLGYSGSCDQHDIFNGENPFYWSSQVNVFGKYDATGALVSIGVCYWGTGDVIDSPTASENTLTDTIHDLLIVVDGFAENYVKNAFGDLLSRIADFATENGLAGEDVLFSGMSLGGMAVNSTAMASANNAWDGFYEDANYIAISFPVQNTYDDKVLNIGCENDPVYRALEGISINFPDSFLAHDKPLETCVNNLVMFNDFYAANDFTLFSIAGQMWGTWAGHDAADYVEGLRIALNSSFYDTTHKDSTVIVSRMSDEMRETTWVEDLNRFAQPHEGPTFILGSEKADLIAGGSGIDYLEGFGGDDIFRDAGGFNIIMGGEGYDRLELGGEISKTSIAQAGGITFIKGADGGITLLQDVEVIQETYWNWFEFKNINYSVTSNGLEVDGKVALGYANAVHADATGNSEIFAPENGGFYHNATSWLFSYAGDAVMHGSHSDDVFVSGIGDDVMYANGGQDIFLFASEHFGDNTIYQFGHDDKLAILGNKTINANGNYLDYLSECDEGLLFTCGDSSITLVGLTLDQVHESQFVLA</sequence>
<dbReference type="EMBL" id="CP082904">
    <property type="protein sequence ID" value="UQY43981.1"/>
    <property type="molecule type" value="Genomic_DNA"/>
</dbReference>
<organism evidence="2 3">
    <name type="scientific">Mixta hanseatica</name>
    <dbReference type="NCBI Taxonomy" id="2872648"/>
    <lineage>
        <taxon>Bacteria</taxon>
        <taxon>Pseudomonadati</taxon>
        <taxon>Pseudomonadota</taxon>
        <taxon>Gammaproteobacteria</taxon>
        <taxon>Enterobacterales</taxon>
        <taxon>Erwiniaceae</taxon>
        <taxon>Mixta</taxon>
    </lineage>
</organism>
<dbReference type="InterPro" id="IPR001343">
    <property type="entry name" value="Hemolysn_Ca-bd"/>
</dbReference>
<dbReference type="InterPro" id="IPR011049">
    <property type="entry name" value="Serralysin-like_metalloprot_C"/>
</dbReference>
<keyword evidence="3" id="KW-1185">Reference proteome</keyword>
<dbReference type="Proteomes" id="UP001056635">
    <property type="component" value="Chromosome"/>
</dbReference>
<dbReference type="Gene3D" id="3.40.50.1820">
    <property type="entry name" value="alpha/beta hydrolase"/>
    <property type="match status" value="1"/>
</dbReference>
<reference evidence="2" key="1">
    <citation type="submission" date="2021-09" db="EMBL/GenBank/DDBJ databases">
        <title>First case of bloodstream infection caused by Mixta hanseatica sp. nov., a member of the Erwiniaceae family.</title>
        <authorList>
            <person name="Both A."/>
            <person name="Huang J."/>
            <person name="Wenzel P."/>
            <person name="Aepfelbacher M."/>
            <person name="Rohde H."/>
            <person name="Christner M."/>
            <person name="Hentschke M."/>
        </authorList>
    </citation>
    <scope>NUCLEOTIDE SEQUENCE</scope>
    <source>
        <strain evidence="2">X22927</strain>
    </source>
</reference>
<evidence type="ECO:0000256" key="1">
    <source>
        <dbReference type="ARBA" id="ARBA00022837"/>
    </source>
</evidence>
<gene>
    <name evidence="2" type="ORF">K6958_19475</name>
</gene>
<keyword evidence="1" id="KW-0106">Calcium</keyword>
<dbReference type="RefSeq" id="WP_249892626.1">
    <property type="nucleotide sequence ID" value="NZ_CP082904.1"/>
</dbReference>
<dbReference type="InterPro" id="IPR029058">
    <property type="entry name" value="AB_hydrolase_fold"/>
</dbReference>
<evidence type="ECO:0000313" key="2">
    <source>
        <dbReference type="EMBL" id="UQY43981.1"/>
    </source>
</evidence>
<dbReference type="SUPFAM" id="SSF51120">
    <property type="entry name" value="beta-Roll"/>
    <property type="match status" value="2"/>
</dbReference>
<accession>A0ABY4RB11</accession>
<proteinExistence type="predicted"/>